<dbReference type="InterPro" id="IPR036844">
    <property type="entry name" value="Hint_dom_sf"/>
</dbReference>
<dbReference type="Pfam" id="PF13403">
    <property type="entry name" value="Hint_2"/>
    <property type="match status" value="1"/>
</dbReference>
<gene>
    <name evidence="2" type="ORF">SAMN05444002_0865</name>
</gene>
<keyword evidence="3" id="KW-1185">Reference proteome</keyword>
<protein>
    <submittedName>
        <fullName evidence="2">Hint domain-containing protein</fullName>
    </submittedName>
</protein>
<evidence type="ECO:0000313" key="3">
    <source>
        <dbReference type="Proteomes" id="UP000184932"/>
    </source>
</evidence>
<organism evidence="2 3">
    <name type="scientific">Vannielia litorea</name>
    <dbReference type="NCBI Taxonomy" id="1217970"/>
    <lineage>
        <taxon>Bacteria</taxon>
        <taxon>Pseudomonadati</taxon>
        <taxon>Pseudomonadota</taxon>
        <taxon>Alphaproteobacteria</taxon>
        <taxon>Rhodobacterales</taxon>
        <taxon>Paracoccaceae</taxon>
        <taxon>Vannielia</taxon>
    </lineage>
</organism>
<dbReference type="SUPFAM" id="SSF51294">
    <property type="entry name" value="Hedgehog/intein (Hint) domain"/>
    <property type="match status" value="1"/>
</dbReference>
<proteinExistence type="predicted"/>
<evidence type="ECO:0000313" key="2">
    <source>
        <dbReference type="EMBL" id="SIN83314.1"/>
    </source>
</evidence>
<dbReference type="OrthoDB" id="6305173at2"/>
<evidence type="ECO:0000259" key="1">
    <source>
        <dbReference type="Pfam" id="PF13403"/>
    </source>
</evidence>
<dbReference type="RefSeq" id="WP_074254996.1">
    <property type="nucleotide sequence ID" value="NZ_FSRL01000001.1"/>
</dbReference>
<dbReference type="Proteomes" id="UP000184932">
    <property type="component" value="Unassembled WGS sequence"/>
</dbReference>
<sequence length="357" mass="37774">MPITITALDNEFAIASGANVNNGPGTSTFDSPLSANSNLTISSNQGDGTPYQFSVGDTYDISYSTTDGSTLLEDAVVVRSDHVDINGDQGGAVVFQGLDSGGEVIQVVWSPGFDLEGWYWANSKPGYPPGFFTTDQSAATSYGYVCFGFGTRIATEDGPVPVERLRAGQRVLTHDHGAQPVLWIGQSLVPGRAEAAPVRFSAGAFGNSAPLVLSQQHRVLMADPLAELHFGAAEVFVPARALVGLPGIDLVNLREIGYAHFLLPRHEVVEAEGLACESLYFGDVARARIGTEAQREIASVFPGLRGSLDLPQADGRSSLQLARPALKLYEARFLASLMWGVDLPAEPRGTAPGLIAA</sequence>
<dbReference type="EMBL" id="FSRL01000001">
    <property type="protein sequence ID" value="SIN83314.1"/>
    <property type="molecule type" value="Genomic_DNA"/>
</dbReference>
<name>A0A1N6EJW9_9RHOB</name>
<dbReference type="AlphaFoldDB" id="A0A1N6EJW9"/>
<dbReference type="STRING" id="1217970.SAMN05444002_0865"/>
<reference evidence="3" key="1">
    <citation type="submission" date="2016-11" db="EMBL/GenBank/DDBJ databases">
        <authorList>
            <person name="Varghese N."/>
            <person name="Submissions S."/>
        </authorList>
    </citation>
    <scope>NUCLEOTIDE SEQUENCE [LARGE SCALE GENOMIC DNA]</scope>
    <source>
        <strain evidence="3">DSM 29440</strain>
    </source>
</reference>
<accession>A0A1N6EJW9</accession>
<dbReference type="InterPro" id="IPR028992">
    <property type="entry name" value="Hedgehog/Intein_dom"/>
</dbReference>
<feature type="domain" description="Hedgehog/Intein (Hint)" evidence="1">
    <location>
        <begin position="145"/>
        <end position="282"/>
    </location>
</feature>